<accession>A0A917GA73</accession>
<reference evidence="1" key="1">
    <citation type="journal article" date="2014" name="Int. J. Syst. Evol. Microbiol.">
        <title>Complete genome sequence of Corynebacterium casei LMG S-19264T (=DSM 44701T), isolated from a smear-ripened cheese.</title>
        <authorList>
            <consortium name="US DOE Joint Genome Institute (JGI-PGF)"/>
            <person name="Walter F."/>
            <person name="Albersmeier A."/>
            <person name="Kalinowski J."/>
            <person name="Ruckert C."/>
        </authorList>
    </citation>
    <scope>NUCLEOTIDE SEQUENCE</scope>
    <source>
        <strain evidence="1">CGMCC 1.12751</strain>
    </source>
</reference>
<protein>
    <recommendedName>
        <fullName evidence="3">TerB family tellurite resistance protein</fullName>
    </recommendedName>
</protein>
<dbReference type="AlphaFoldDB" id="A0A917GA73"/>
<dbReference type="SUPFAM" id="SSF158682">
    <property type="entry name" value="TerB-like"/>
    <property type="match status" value="1"/>
</dbReference>
<dbReference type="EMBL" id="BMFQ01000001">
    <property type="protein sequence ID" value="GGG33421.1"/>
    <property type="molecule type" value="Genomic_DNA"/>
</dbReference>
<dbReference type="InterPro" id="IPR029024">
    <property type="entry name" value="TerB-like"/>
</dbReference>
<comment type="caution">
    <text evidence="1">The sequence shown here is derived from an EMBL/GenBank/DDBJ whole genome shotgun (WGS) entry which is preliminary data.</text>
</comment>
<name>A0A917GA73_9FLAO</name>
<dbReference type="RefSeq" id="WP_188460881.1">
    <property type="nucleotide sequence ID" value="NZ_BMFQ01000001.1"/>
</dbReference>
<evidence type="ECO:0000313" key="1">
    <source>
        <dbReference type="EMBL" id="GGG33421.1"/>
    </source>
</evidence>
<dbReference type="Proteomes" id="UP000625976">
    <property type="component" value="Unassembled WGS sequence"/>
</dbReference>
<organism evidence="1 2">
    <name type="scientific">Bizionia arctica</name>
    <dbReference type="NCBI Taxonomy" id="1495645"/>
    <lineage>
        <taxon>Bacteria</taxon>
        <taxon>Pseudomonadati</taxon>
        <taxon>Bacteroidota</taxon>
        <taxon>Flavobacteriia</taxon>
        <taxon>Flavobacteriales</taxon>
        <taxon>Flavobacteriaceae</taxon>
        <taxon>Bizionia</taxon>
    </lineage>
</organism>
<evidence type="ECO:0008006" key="3">
    <source>
        <dbReference type="Google" id="ProtNLM"/>
    </source>
</evidence>
<evidence type="ECO:0000313" key="2">
    <source>
        <dbReference type="Proteomes" id="UP000625976"/>
    </source>
</evidence>
<reference evidence="1" key="2">
    <citation type="submission" date="2020-09" db="EMBL/GenBank/DDBJ databases">
        <authorList>
            <person name="Sun Q."/>
            <person name="Zhou Y."/>
        </authorList>
    </citation>
    <scope>NUCLEOTIDE SEQUENCE</scope>
    <source>
        <strain evidence="1">CGMCC 1.12751</strain>
    </source>
</reference>
<keyword evidence="2" id="KW-1185">Reference proteome</keyword>
<sequence>MKNKKHLNVPFYEILGKLFYAIAAIDGAIKPVEFNKLKEIIKTQWLDETEDNFQTDAIYQIEVVFNWLNVQNNLNSEALFKDFVEYKNEHNHFFTPPIKKLIIKTAHGIADSFCRKNKSELILLAKLDMELKKTND</sequence>
<gene>
    <name evidence="1" type="ORF">GCM10010976_01440</name>
</gene>
<proteinExistence type="predicted"/>